<name>X1U6K0_9ZZZZ</name>
<sequence>PFKVFETKEGLLIIDLHGKSEGETPLLVCPDINEAIKGFTDLEEEERYGLLNSCKKLLDDHHSESMEVKSLVDEIEIINYLRTSEKETFEKTPRLFPVTVTENIFHERFKNVEKARKNTKNILGTHIKARKYLESTKNKIEKLHEKQYKSLLKESEKTLDKNYKKQVKEIDCLEKKYKTEIITIEKDFDTKIEKKKKECQKIIDEIEEINYDEKDSIKLTKKENKIEKINKSIEGLEKKRVKKIDTRTKKKDA</sequence>
<accession>X1U6K0</accession>
<feature type="non-terminal residue" evidence="2">
    <location>
        <position position="1"/>
    </location>
</feature>
<reference evidence="2" key="1">
    <citation type="journal article" date="2014" name="Front. Microbiol.">
        <title>High frequency of phylogenetically diverse reductive dehalogenase-homologous genes in deep subseafloor sedimentary metagenomes.</title>
        <authorList>
            <person name="Kawai M."/>
            <person name="Futagami T."/>
            <person name="Toyoda A."/>
            <person name="Takaki Y."/>
            <person name="Nishi S."/>
            <person name="Hori S."/>
            <person name="Arai W."/>
            <person name="Tsubouchi T."/>
            <person name="Morono Y."/>
            <person name="Uchiyama I."/>
            <person name="Ito T."/>
            <person name="Fujiyama A."/>
            <person name="Inagaki F."/>
            <person name="Takami H."/>
        </authorList>
    </citation>
    <scope>NUCLEOTIDE SEQUENCE</scope>
    <source>
        <strain evidence="2">Expedition CK06-06</strain>
    </source>
</reference>
<dbReference type="AlphaFoldDB" id="X1U6K0"/>
<proteinExistence type="predicted"/>
<gene>
    <name evidence="2" type="ORF">S12H4_45936</name>
</gene>
<evidence type="ECO:0000256" key="1">
    <source>
        <dbReference type="SAM" id="Coils"/>
    </source>
</evidence>
<protein>
    <submittedName>
        <fullName evidence="2">Uncharacterized protein</fullName>
    </submittedName>
</protein>
<organism evidence="2">
    <name type="scientific">marine sediment metagenome</name>
    <dbReference type="NCBI Taxonomy" id="412755"/>
    <lineage>
        <taxon>unclassified sequences</taxon>
        <taxon>metagenomes</taxon>
        <taxon>ecological metagenomes</taxon>
    </lineage>
</organism>
<feature type="non-terminal residue" evidence="2">
    <location>
        <position position="253"/>
    </location>
</feature>
<keyword evidence="1" id="KW-0175">Coiled coil</keyword>
<evidence type="ECO:0000313" key="2">
    <source>
        <dbReference type="EMBL" id="GAJ13114.1"/>
    </source>
</evidence>
<feature type="coiled-coil region" evidence="1">
    <location>
        <begin position="156"/>
        <end position="239"/>
    </location>
</feature>
<comment type="caution">
    <text evidence="2">The sequence shown here is derived from an EMBL/GenBank/DDBJ whole genome shotgun (WGS) entry which is preliminary data.</text>
</comment>
<dbReference type="EMBL" id="BARW01028455">
    <property type="protein sequence ID" value="GAJ13114.1"/>
    <property type="molecule type" value="Genomic_DNA"/>
</dbReference>